<protein>
    <submittedName>
        <fullName evidence="2">Uncharacterized protein</fullName>
    </submittedName>
</protein>
<sequence>MKSATRAEQKVESASKPPFVSETLSGTSSGLAARPGARLDEIDLTARRRNGHSGFATRAGSRARGFSLWRTWGEGIIEHAHSQCVKPGWTRSLEQPIPSSTHNRCNIWFALTRRSTPTSLVGRLLFYYRPRKENGSDFHRRRVPGAGSSRVVATSKNLNSIESANASTACADREHVVSDLISTASCIGFCMTCMHP</sequence>
<keyword evidence="3" id="KW-1185">Reference proteome</keyword>
<accession>A0A4C1SMZ4</accession>
<evidence type="ECO:0000313" key="2">
    <source>
        <dbReference type="EMBL" id="GBP03583.1"/>
    </source>
</evidence>
<name>A0A4C1SMZ4_EUMVA</name>
<dbReference type="EMBL" id="BGZK01000010">
    <property type="protein sequence ID" value="GBP03583.1"/>
    <property type="molecule type" value="Genomic_DNA"/>
</dbReference>
<organism evidence="2 3">
    <name type="scientific">Eumeta variegata</name>
    <name type="common">Bagworm moth</name>
    <name type="synonym">Eumeta japonica</name>
    <dbReference type="NCBI Taxonomy" id="151549"/>
    <lineage>
        <taxon>Eukaryota</taxon>
        <taxon>Metazoa</taxon>
        <taxon>Ecdysozoa</taxon>
        <taxon>Arthropoda</taxon>
        <taxon>Hexapoda</taxon>
        <taxon>Insecta</taxon>
        <taxon>Pterygota</taxon>
        <taxon>Neoptera</taxon>
        <taxon>Endopterygota</taxon>
        <taxon>Lepidoptera</taxon>
        <taxon>Glossata</taxon>
        <taxon>Ditrysia</taxon>
        <taxon>Tineoidea</taxon>
        <taxon>Psychidae</taxon>
        <taxon>Oiketicinae</taxon>
        <taxon>Eumeta</taxon>
    </lineage>
</organism>
<dbReference type="AlphaFoldDB" id="A0A4C1SMZ4"/>
<feature type="region of interest" description="Disordered" evidence="1">
    <location>
        <begin position="1"/>
        <end position="33"/>
    </location>
</feature>
<comment type="caution">
    <text evidence="2">The sequence shown here is derived from an EMBL/GenBank/DDBJ whole genome shotgun (WGS) entry which is preliminary data.</text>
</comment>
<reference evidence="2 3" key="1">
    <citation type="journal article" date="2019" name="Commun. Biol.">
        <title>The bagworm genome reveals a unique fibroin gene that provides high tensile strength.</title>
        <authorList>
            <person name="Kono N."/>
            <person name="Nakamura H."/>
            <person name="Ohtoshi R."/>
            <person name="Tomita M."/>
            <person name="Numata K."/>
            <person name="Arakawa K."/>
        </authorList>
    </citation>
    <scope>NUCLEOTIDE SEQUENCE [LARGE SCALE GENOMIC DNA]</scope>
</reference>
<evidence type="ECO:0000256" key="1">
    <source>
        <dbReference type="SAM" id="MobiDB-lite"/>
    </source>
</evidence>
<proteinExistence type="predicted"/>
<dbReference type="Proteomes" id="UP000299102">
    <property type="component" value="Unassembled WGS sequence"/>
</dbReference>
<feature type="compositionally biased region" description="Basic and acidic residues" evidence="1">
    <location>
        <begin position="1"/>
        <end position="13"/>
    </location>
</feature>
<gene>
    <name evidence="2" type="ORF">EVAR_101888_1</name>
</gene>
<evidence type="ECO:0000313" key="3">
    <source>
        <dbReference type="Proteomes" id="UP000299102"/>
    </source>
</evidence>